<dbReference type="OrthoDB" id="9803476at2"/>
<organism evidence="3 5">
    <name type="scientific">Devosia limi DSM 17137</name>
    <dbReference type="NCBI Taxonomy" id="1121477"/>
    <lineage>
        <taxon>Bacteria</taxon>
        <taxon>Pseudomonadati</taxon>
        <taxon>Pseudomonadota</taxon>
        <taxon>Alphaproteobacteria</taxon>
        <taxon>Hyphomicrobiales</taxon>
        <taxon>Devosiaceae</taxon>
        <taxon>Devosia</taxon>
    </lineage>
</organism>
<reference evidence="3 5" key="1">
    <citation type="submission" date="2015-03" db="EMBL/GenBank/DDBJ databases">
        <authorList>
            <person name="Hassan Y.I."/>
            <person name="Lepp D."/>
            <person name="Zhou T."/>
        </authorList>
    </citation>
    <scope>NUCLEOTIDE SEQUENCE [LARGE SCALE GENOMIC DNA]</scope>
    <source>
        <strain evidence="3 5">DSM 17137</strain>
    </source>
</reference>
<keyword evidence="5" id="KW-1185">Reference proteome</keyword>
<dbReference type="Proteomes" id="UP000033608">
    <property type="component" value="Unassembled WGS sequence"/>
</dbReference>
<feature type="domain" description="Activator of Hsp90 ATPase homologue 1/2-like C-terminal" evidence="2">
    <location>
        <begin position="19"/>
        <end position="147"/>
    </location>
</feature>
<evidence type="ECO:0000259" key="2">
    <source>
        <dbReference type="Pfam" id="PF08327"/>
    </source>
</evidence>
<dbReference type="PATRIC" id="fig|1121477.3.peg.2828"/>
<evidence type="ECO:0000313" key="5">
    <source>
        <dbReference type="Proteomes" id="UP000033608"/>
    </source>
</evidence>
<dbReference type="Gene3D" id="3.30.530.20">
    <property type="match status" value="1"/>
</dbReference>
<dbReference type="AlphaFoldDB" id="A0A0F5LT98"/>
<dbReference type="EMBL" id="FQVC01000004">
    <property type="protein sequence ID" value="SHF06713.1"/>
    <property type="molecule type" value="Genomic_DNA"/>
</dbReference>
<dbReference type="RefSeq" id="WP_046134904.1">
    <property type="nucleotide sequence ID" value="NZ_FQVC01000004.1"/>
</dbReference>
<accession>A0A0F5LT98</accession>
<evidence type="ECO:0000256" key="1">
    <source>
        <dbReference type="ARBA" id="ARBA00006817"/>
    </source>
</evidence>
<sequence length="153" mass="17132">MTDHSIVHGTFVIERKFAADPARVFRAWSDPQIKQRWFGSSEDGKGVFDFRVGGREHSGGKGPNGALFSFDVLYQDIVPDNRIVYSYDMTMDGRRISVSVAAVELFPDGTGTRMQVTEHGAFLDGLDKLSDRESGTNWLMDKLAAELDRQLKD</sequence>
<proteinExistence type="inferred from homology"/>
<comment type="similarity">
    <text evidence="1">Belongs to the AHA1 family.</text>
</comment>
<dbReference type="EMBL" id="LAJF01000062">
    <property type="protein sequence ID" value="KKB84892.1"/>
    <property type="molecule type" value="Genomic_DNA"/>
</dbReference>
<reference evidence="4 6" key="2">
    <citation type="submission" date="2016-11" db="EMBL/GenBank/DDBJ databases">
        <authorList>
            <person name="Jaros S."/>
            <person name="Januszkiewicz K."/>
            <person name="Wedrychowicz H."/>
        </authorList>
    </citation>
    <scope>NUCLEOTIDE SEQUENCE [LARGE SCALE GENOMIC DNA]</scope>
    <source>
        <strain evidence="4 6">DSM 17137</strain>
    </source>
</reference>
<name>A0A0F5LT98_9HYPH</name>
<gene>
    <name evidence="4" type="ORF">SAMN02745223_01732</name>
    <name evidence="3" type="ORF">VW29_08665</name>
</gene>
<evidence type="ECO:0000313" key="6">
    <source>
        <dbReference type="Proteomes" id="UP000184533"/>
    </source>
</evidence>
<dbReference type="Proteomes" id="UP000184533">
    <property type="component" value="Unassembled WGS sequence"/>
</dbReference>
<evidence type="ECO:0000313" key="4">
    <source>
        <dbReference type="EMBL" id="SHF06713.1"/>
    </source>
</evidence>
<dbReference type="Pfam" id="PF08327">
    <property type="entry name" value="AHSA1"/>
    <property type="match status" value="1"/>
</dbReference>
<dbReference type="InterPro" id="IPR013538">
    <property type="entry name" value="ASHA1/2-like_C"/>
</dbReference>
<dbReference type="STRING" id="1121477.SAMN02745223_01732"/>
<protein>
    <submittedName>
        <fullName evidence="3">Polyketide cyclase</fullName>
    </submittedName>
</protein>
<evidence type="ECO:0000313" key="3">
    <source>
        <dbReference type="EMBL" id="KKB84892.1"/>
    </source>
</evidence>
<dbReference type="SUPFAM" id="SSF55961">
    <property type="entry name" value="Bet v1-like"/>
    <property type="match status" value="1"/>
</dbReference>
<dbReference type="InterPro" id="IPR023393">
    <property type="entry name" value="START-like_dom_sf"/>
</dbReference>
<dbReference type="CDD" id="cd08900">
    <property type="entry name" value="SRPBCC_CalC_Aha1-like_7"/>
    <property type="match status" value="1"/>
</dbReference>